<evidence type="ECO:0000313" key="1">
    <source>
        <dbReference type="EMBL" id="CAE7447446.1"/>
    </source>
</evidence>
<dbReference type="Proteomes" id="UP000649617">
    <property type="component" value="Unassembled WGS sequence"/>
</dbReference>
<organism evidence="1 2">
    <name type="scientific">Symbiodinium pilosum</name>
    <name type="common">Dinoflagellate</name>
    <dbReference type="NCBI Taxonomy" id="2952"/>
    <lineage>
        <taxon>Eukaryota</taxon>
        <taxon>Sar</taxon>
        <taxon>Alveolata</taxon>
        <taxon>Dinophyceae</taxon>
        <taxon>Suessiales</taxon>
        <taxon>Symbiodiniaceae</taxon>
        <taxon>Symbiodinium</taxon>
    </lineage>
</organism>
<comment type="caution">
    <text evidence="1">The sequence shown here is derived from an EMBL/GenBank/DDBJ whole genome shotgun (WGS) entry which is preliminary data.</text>
</comment>
<protein>
    <submittedName>
        <fullName evidence="1">Uncharacterized protein</fullName>
    </submittedName>
</protein>
<keyword evidence="2" id="KW-1185">Reference proteome</keyword>
<proteinExistence type="predicted"/>
<sequence>HGVERLAEALPAGKSGAAFAAFYKSFGWESSAEYFAAMGEHQVMLVDVDHNDSDDRLAIMLLACQVASANAERRLSTPDAACKVYLDC</sequence>
<dbReference type="AlphaFoldDB" id="A0A812RLH9"/>
<dbReference type="OrthoDB" id="422174at2759"/>
<evidence type="ECO:0000313" key="2">
    <source>
        <dbReference type="Proteomes" id="UP000649617"/>
    </source>
</evidence>
<reference evidence="1" key="1">
    <citation type="submission" date="2021-02" db="EMBL/GenBank/DDBJ databases">
        <authorList>
            <person name="Dougan E. K."/>
            <person name="Rhodes N."/>
            <person name="Thang M."/>
            <person name="Chan C."/>
        </authorList>
    </citation>
    <scope>NUCLEOTIDE SEQUENCE</scope>
</reference>
<name>A0A812RLH9_SYMPI</name>
<gene>
    <name evidence="1" type="ORF">SPIL2461_LOCUS10914</name>
</gene>
<feature type="non-terminal residue" evidence="1">
    <location>
        <position position="88"/>
    </location>
</feature>
<accession>A0A812RLH9</accession>
<dbReference type="EMBL" id="CAJNIZ010021024">
    <property type="protein sequence ID" value="CAE7447446.1"/>
    <property type="molecule type" value="Genomic_DNA"/>
</dbReference>
<feature type="non-terminal residue" evidence="1">
    <location>
        <position position="1"/>
    </location>
</feature>